<dbReference type="GO" id="GO:0003677">
    <property type="term" value="F:DNA binding"/>
    <property type="evidence" value="ECO:0007669"/>
    <property type="project" value="InterPro"/>
</dbReference>
<dbReference type="InterPro" id="IPR002686">
    <property type="entry name" value="Transposase_17"/>
</dbReference>
<dbReference type="EMBL" id="PDLO01000003">
    <property type="protein sequence ID" value="PHK98498.1"/>
    <property type="molecule type" value="Genomic_DNA"/>
</dbReference>
<comment type="caution">
    <text evidence="2">The sequence shown here is derived from an EMBL/GenBank/DDBJ whole genome shotgun (WGS) entry which is preliminary data.</text>
</comment>
<evidence type="ECO:0000313" key="3">
    <source>
        <dbReference type="Proteomes" id="UP000226437"/>
    </source>
</evidence>
<dbReference type="OrthoDB" id="9794403at2"/>
<dbReference type="GO" id="GO:0004803">
    <property type="term" value="F:transposase activity"/>
    <property type="evidence" value="ECO:0007669"/>
    <property type="project" value="InterPro"/>
</dbReference>
<feature type="domain" description="Transposase IS200-like" evidence="1">
    <location>
        <begin position="109"/>
        <end position="169"/>
    </location>
</feature>
<sequence length="172" mass="20419">MEFKNCDITRDAVHIIYRLHGSIPQHLGEQLAISYRRAREAVEVEFGIETTDDLIEQQKQDRLRNLQEEYQLRYDQLLDRIQEGPRLLEDPEIKQLIIDQWLFNEQRGLVEVYAISVMSNHVHVLLAHPDEYGVTPFRSLLEAHKRYTARLINKKLDRPGRRVWASKAFDRD</sequence>
<accession>A0A2G0CEU6</accession>
<protein>
    <recommendedName>
        <fullName evidence="1">Transposase IS200-like domain-containing protein</fullName>
    </recommendedName>
</protein>
<evidence type="ECO:0000259" key="1">
    <source>
        <dbReference type="Pfam" id="PF01797"/>
    </source>
</evidence>
<dbReference type="Pfam" id="PF01797">
    <property type="entry name" value="Y1_Tnp"/>
    <property type="match status" value="1"/>
</dbReference>
<gene>
    <name evidence="2" type="ORF">CGL56_08450</name>
</gene>
<keyword evidence="3" id="KW-1185">Reference proteome</keyword>
<proteinExistence type="predicted"/>
<reference evidence="2 3" key="1">
    <citation type="submission" date="2017-10" db="EMBL/GenBank/DDBJ databases">
        <title>The draft genome sequence of Lewinella marina KCTC 32374.</title>
        <authorList>
            <person name="Wang K."/>
        </authorList>
    </citation>
    <scope>NUCLEOTIDE SEQUENCE [LARGE SCALE GENOMIC DNA]</scope>
    <source>
        <strain evidence="2 3">MKG-38</strain>
    </source>
</reference>
<dbReference type="RefSeq" id="WP_099106108.1">
    <property type="nucleotide sequence ID" value="NZ_JAATJF010000001.1"/>
</dbReference>
<dbReference type="InterPro" id="IPR036515">
    <property type="entry name" value="Transposase_17_sf"/>
</dbReference>
<name>A0A2G0CEU6_9BACT</name>
<dbReference type="SUPFAM" id="SSF143422">
    <property type="entry name" value="Transposase IS200-like"/>
    <property type="match status" value="1"/>
</dbReference>
<organism evidence="2 3">
    <name type="scientific">Neolewinella marina</name>
    <dbReference type="NCBI Taxonomy" id="438751"/>
    <lineage>
        <taxon>Bacteria</taxon>
        <taxon>Pseudomonadati</taxon>
        <taxon>Bacteroidota</taxon>
        <taxon>Saprospiria</taxon>
        <taxon>Saprospirales</taxon>
        <taxon>Lewinellaceae</taxon>
        <taxon>Neolewinella</taxon>
    </lineage>
</organism>
<dbReference type="Gene3D" id="3.30.70.1290">
    <property type="entry name" value="Transposase IS200-like"/>
    <property type="match status" value="1"/>
</dbReference>
<dbReference type="GO" id="GO:0006313">
    <property type="term" value="P:DNA transposition"/>
    <property type="evidence" value="ECO:0007669"/>
    <property type="project" value="InterPro"/>
</dbReference>
<dbReference type="Proteomes" id="UP000226437">
    <property type="component" value="Unassembled WGS sequence"/>
</dbReference>
<dbReference type="AlphaFoldDB" id="A0A2G0CEU6"/>
<evidence type="ECO:0000313" key="2">
    <source>
        <dbReference type="EMBL" id="PHK98498.1"/>
    </source>
</evidence>